<dbReference type="PRINTS" id="PR00039">
    <property type="entry name" value="HTHLYSR"/>
</dbReference>
<comment type="caution">
    <text evidence="6">The sequence shown here is derived from an EMBL/GenBank/DDBJ whole genome shotgun (WGS) entry which is preliminary data.</text>
</comment>
<dbReference type="FunFam" id="1.10.10.10:FF:000001">
    <property type="entry name" value="LysR family transcriptional regulator"/>
    <property type="match status" value="1"/>
</dbReference>
<feature type="domain" description="HTH lysR-type" evidence="5">
    <location>
        <begin position="4"/>
        <end position="61"/>
    </location>
</feature>
<dbReference type="PROSITE" id="PS50931">
    <property type="entry name" value="HTH_LYSR"/>
    <property type="match status" value="1"/>
</dbReference>
<dbReference type="RefSeq" id="WP_183336543.1">
    <property type="nucleotide sequence ID" value="NZ_BMHX01000011.1"/>
</dbReference>
<dbReference type="InterPro" id="IPR036388">
    <property type="entry name" value="WH-like_DNA-bd_sf"/>
</dbReference>
<dbReference type="SUPFAM" id="SSF46785">
    <property type="entry name" value="Winged helix' DNA-binding domain"/>
    <property type="match status" value="1"/>
</dbReference>
<evidence type="ECO:0000259" key="5">
    <source>
        <dbReference type="PROSITE" id="PS50931"/>
    </source>
</evidence>
<dbReference type="Gene3D" id="3.40.190.290">
    <property type="match status" value="1"/>
</dbReference>
<reference evidence="6 7" key="1">
    <citation type="submission" date="2020-08" db="EMBL/GenBank/DDBJ databases">
        <title>Genomic Encyclopedia of Type Strains, Phase IV (KMG-IV): sequencing the most valuable type-strain genomes for metagenomic binning, comparative biology and taxonomic classification.</title>
        <authorList>
            <person name="Goeker M."/>
        </authorList>
    </citation>
    <scope>NUCLEOTIDE SEQUENCE [LARGE SCALE GENOMIC DNA]</scope>
    <source>
        <strain evidence="6 7">DSM 101465</strain>
    </source>
</reference>
<dbReference type="InterPro" id="IPR005119">
    <property type="entry name" value="LysR_subst-bd"/>
</dbReference>
<keyword evidence="3 6" id="KW-0238">DNA-binding</keyword>
<dbReference type="Gene3D" id="1.10.10.10">
    <property type="entry name" value="Winged helix-like DNA-binding domain superfamily/Winged helix DNA-binding domain"/>
    <property type="match status" value="1"/>
</dbReference>
<evidence type="ECO:0000313" key="6">
    <source>
        <dbReference type="EMBL" id="MBB6169814.1"/>
    </source>
</evidence>
<protein>
    <submittedName>
        <fullName evidence="6">DNA-binding transcriptional LysR family regulator</fullName>
    </submittedName>
</protein>
<gene>
    <name evidence="6" type="ORF">HNQ73_003467</name>
</gene>
<keyword evidence="4" id="KW-0804">Transcription</keyword>
<dbReference type="GO" id="GO:0003700">
    <property type="term" value="F:DNA-binding transcription factor activity"/>
    <property type="evidence" value="ECO:0007669"/>
    <property type="project" value="InterPro"/>
</dbReference>
<evidence type="ECO:0000256" key="3">
    <source>
        <dbReference type="ARBA" id="ARBA00023125"/>
    </source>
</evidence>
<keyword evidence="2" id="KW-0805">Transcription regulation</keyword>
<dbReference type="PANTHER" id="PTHR30126:SF77">
    <property type="entry name" value="TRANSCRIPTIONAL REGULATORY PROTEIN"/>
    <property type="match status" value="1"/>
</dbReference>
<dbReference type="AlphaFoldDB" id="A0A841KFN5"/>
<evidence type="ECO:0000313" key="7">
    <source>
        <dbReference type="Proteomes" id="UP000588017"/>
    </source>
</evidence>
<dbReference type="EMBL" id="JACHEH010000012">
    <property type="protein sequence ID" value="MBB6169814.1"/>
    <property type="molecule type" value="Genomic_DNA"/>
</dbReference>
<evidence type="ECO:0000256" key="4">
    <source>
        <dbReference type="ARBA" id="ARBA00023163"/>
    </source>
</evidence>
<dbReference type="Pfam" id="PF00126">
    <property type="entry name" value="HTH_1"/>
    <property type="match status" value="1"/>
</dbReference>
<comment type="similarity">
    <text evidence="1">Belongs to the LysR transcriptional regulatory family.</text>
</comment>
<dbReference type="InterPro" id="IPR036390">
    <property type="entry name" value="WH_DNA-bd_sf"/>
</dbReference>
<dbReference type="SUPFAM" id="SSF53850">
    <property type="entry name" value="Periplasmic binding protein-like II"/>
    <property type="match status" value="1"/>
</dbReference>
<keyword evidence="7" id="KW-1185">Reference proteome</keyword>
<dbReference type="PANTHER" id="PTHR30126">
    <property type="entry name" value="HTH-TYPE TRANSCRIPTIONAL REGULATOR"/>
    <property type="match status" value="1"/>
</dbReference>
<evidence type="ECO:0000256" key="2">
    <source>
        <dbReference type="ARBA" id="ARBA00023015"/>
    </source>
</evidence>
<dbReference type="GO" id="GO:0000976">
    <property type="term" value="F:transcription cis-regulatory region binding"/>
    <property type="evidence" value="ECO:0007669"/>
    <property type="project" value="TreeGrafter"/>
</dbReference>
<organism evidence="6 7">
    <name type="scientific">Chelatococcus composti</name>
    <dbReference type="NCBI Taxonomy" id="1743235"/>
    <lineage>
        <taxon>Bacteria</taxon>
        <taxon>Pseudomonadati</taxon>
        <taxon>Pseudomonadota</taxon>
        <taxon>Alphaproteobacteria</taxon>
        <taxon>Hyphomicrobiales</taxon>
        <taxon>Chelatococcaceae</taxon>
        <taxon>Chelatococcus</taxon>
    </lineage>
</organism>
<dbReference type="Pfam" id="PF03466">
    <property type="entry name" value="LysR_substrate"/>
    <property type="match status" value="1"/>
</dbReference>
<dbReference type="CDD" id="cd05466">
    <property type="entry name" value="PBP2_LTTR_substrate"/>
    <property type="match status" value="1"/>
</dbReference>
<dbReference type="Proteomes" id="UP000588017">
    <property type="component" value="Unassembled WGS sequence"/>
</dbReference>
<name>A0A841KFN5_9HYPH</name>
<accession>A0A841KFN5</accession>
<dbReference type="InterPro" id="IPR000847">
    <property type="entry name" value="LysR_HTH_N"/>
</dbReference>
<sequence>MMRFTLDQLVTFDCITRLGSFSAAARHLNLTQPTVSQRIRELEQAIGNPVFVRRGTGLQLTPAGEELLQPAREMLAVSQRITRRFGGNTPLNGNLRFGTTDTFAHVCLAEMIERVEAIYPGISLSVCVDNSSTISRMLVAGQVDIAIVSQPELGEDIVSIELGYNTMNWVAGPKSHLPSGPVRAEVLAEQHIVLAAPPSRLHATVTNWFAGLGLSPRQVSTCNSLFVIADIVAQGSAIGILPVAALRGHSPARQLRVLHVEPRIRHRAALCYRRDNPSPGLQEVAEIVRSLVDKHQVFATDLVPV</sequence>
<proteinExistence type="inferred from homology"/>
<evidence type="ECO:0000256" key="1">
    <source>
        <dbReference type="ARBA" id="ARBA00009437"/>
    </source>
</evidence>